<name>A0ABR0A9I0_9CRUS</name>
<reference evidence="1 2" key="1">
    <citation type="journal article" date="2023" name="Nucleic Acids Res.">
        <title>The hologenome of Daphnia magna reveals possible DNA methylation and microbiome-mediated evolution of the host genome.</title>
        <authorList>
            <person name="Chaturvedi A."/>
            <person name="Li X."/>
            <person name="Dhandapani V."/>
            <person name="Marshall H."/>
            <person name="Kissane S."/>
            <person name="Cuenca-Cambronero M."/>
            <person name="Asole G."/>
            <person name="Calvet F."/>
            <person name="Ruiz-Romero M."/>
            <person name="Marangio P."/>
            <person name="Guigo R."/>
            <person name="Rago D."/>
            <person name="Mirbahai L."/>
            <person name="Eastwood N."/>
            <person name="Colbourne J.K."/>
            <person name="Zhou J."/>
            <person name="Mallon E."/>
            <person name="Orsini L."/>
        </authorList>
    </citation>
    <scope>NUCLEOTIDE SEQUENCE [LARGE SCALE GENOMIC DNA]</scope>
    <source>
        <strain evidence="1">LRV0_1</strain>
    </source>
</reference>
<comment type="caution">
    <text evidence="1">The sequence shown here is derived from an EMBL/GenBank/DDBJ whole genome shotgun (WGS) entry which is preliminary data.</text>
</comment>
<dbReference type="EMBL" id="JAOYFB010000036">
    <property type="protein sequence ID" value="KAK4021791.1"/>
    <property type="molecule type" value="Genomic_DNA"/>
</dbReference>
<accession>A0ABR0A9I0</accession>
<proteinExistence type="predicted"/>
<organism evidence="1 2">
    <name type="scientific">Daphnia magna</name>
    <dbReference type="NCBI Taxonomy" id="35525"/>
    <lineage>
        <taxon>Eukaryota</taxon>
        <taxon>Metazoa</taxon>
        <taxon>Ecdysozoa</taxon>
        <taxon>Arthropoda</taxon>
        <taxon>Crustacea</taxon>
        <taxon>Branchiopoda</taxon>
        <taxon>Diplostraca</taxon>
        <taxon>Cladocera</taxon>
        <taxon>Anomopoda</taxon>
        <taxon>Daphniidae</taxon>
        <taxon>Daphnia</taxon>
    </lineage>
</organism>
<protein>
    <submittedName>
        <fullName evidence="1">Uncharacterized protein</fullName>
    </submittedName>
</protein>
<sequence length="74" mass="8546">MAELIDKLRNLVTSMRVSPKRIPKSKKILMDLNLSNSKLQYEEEEVLLSTLNRVVITGDLLPILDVQTRWSSTY</sequence>
<evidence type="ECO:0000313" key="2">
    <source>
        <dbReference type="Proteomes" id="UP001234178"/>
    </source>
</evidence>
<dbReference type="Proteomes" id="UP001234178">
    <property type="component" value="Unassembled WGS sequence"/>
</dbReference>
<keyword evidence="2" id="KW-1185">Reference proteome</keyword>
<evidence type="ECO:0000313" key="1">
    <source>
        <dbReference type="EMBL" id="KAK4021791.1"/>
    </source>
</evidence>
<gene>
    <name evidence="1" type="ORF">OUZ56_003700</name>
</gene>